<keyword evidence="13" id="KW-0275">Fatty acid biosynthesis</keyword>
<evidence type="ECO:0000256" key="6">
    <source>
        <dbReference type="ARBA" id="ARBA00022516"/>
    </source>
</evidence>
<dbReference type="CDD" id="cd03197">
    <property type="entry name" value="GST_C_mPGES2"/>
    <property type="match status" value="1"/>
</dbReference>
<evidence type="ECO:0000256" key="12">
    <source>
        <dbReference type="ARBA" id="ARBA00023136"/>
    </source>
</evidence>
<evidence type="ECO:0000256" key="15">
    <source>
        <dbReference type="ARBA" id="ARBA00023930"/>
    </source>
</evidence>
<dbReference type="InterPro" id="IPR034334">
    <property type="entry name" value="PGES2"/>
</dbReference>
<keyword evidence="12" id="KW-0472">Membrane</keyword>
<comment type="catalytic activity">
    <reaction evidence="16">
        <text>prostaglandin H2 = prostaglandin E2</text>
        <dbReference type="Rhea" id="RHEA:12893"/>
        <dbReference type="ChEBI" id="CHEBI:57405"/>
        <dbReference type="ChEBI" id="CHEBI:606564"/>
        <dbReference type="EC" id="5.3.99.3"/>
    </reaction>
    <physiologicalReaction direction="left-to-right" evidence="16">
        <dbReference type="Rhea" id="RHEA:12894"/>
    </physiologicalReaction>
</comment>
<evidence type="ECO:0000256" key="4">
    <source>
        <dbReference type="ARBA" id="ARBA00019474"/>
    </source>
</evidence>
<accession>A0A383W310</accession>
<dbReference type="STRING" id="3088.A0A383W310"/>
<evidence type="ECO:0000256" key="5">
    <source>
        <dbReference type="ARBA" id="ARBA00022501"/>
    </source>
</evidence>
<dbReference type="Gene3D" id="1.20.1050.10">
    <property type="match status" value="1"/>
</dbReference>
<dbReference type="Pfam" id="PF13417">
    <property type="entry name" value="GST_N_3"/>
    <property type="match status" value="1"/>
</dbReference>
<evidence type="ECO:0000256" key="13">
    <source>
        <dbReference type="ARBA" id="ARBA00023160"/>
    </source>
</evidence>
<dbReference type="GO" id="GO:0001516">
    <property type="term" value="P:prostaglandin biosynthetic process"/>
    <property type="evidence" value="ECO:0007669"/>
    <property type="project" value="UniProtKB-UniPathway"/>
</dbReference>
<organism evidence="21 22">
    <name type="scientific">Tetradesmus obliquus</name>
    <name type="common">Green alga</name>
    <name type="synonym">Acutodesmus obliquus</name>
    <dbReference type="NCBI Taxonomy" id="3088"/>
    <lineage>
        <taxon>Eukaryota</taxon>
        <taxon>Viridiplantae</taxon>
        <taxon>Chlorophyta</taxon>
        <taxon>core chlorophytes</taxon>
        <taxon>Chlorophyceae</taxon>
        <taxon>CS clade</taxon>
        <taxon>Sphaeropleales</taxon>
        <taxon>Scenedesmaceae</taxon>
        <taxon>Tetradesmus</taxon>
    </lineage>
</organism>
<dbReference type="SFLD" id="SFLDS00019">
    <property type="entry name" value="Glutathione_Transferase_(cytos"/>
    <property type="match status" value="1"/>
</dbReference>
<evidence type="ECO:0000256" key="7">
    <source>
        <dbReference type="ARBA" id="ARBA00022585"/>
    </source>
</evidence>
<evidence type="ECO:0000256" key="2">
    <source>
        <dbReference type="ARBA" id="ARBA00007409"/>
    </source>
</evidence>
<evidence type="ECO:0000256" key="18">
    <source>
        <dbReference type="ARBA" id="ARBA00037847"/>
    </source>
</evidence>
<keyword evidence="10" id="KW-1133">Transmembrane helix</keyword>
<evidence type="ECO:0000256" key="1">
    <source>
        <dbReference type="ARBA" id="ARBA00004702"/>
    </source>
</evidence>
<dbReference type="InterPro" id="IPR034335">
    <property type="entry name" value="PGES2_C"/>
</dbReference>
<comment type="similarity">
    <text evidence="2">Belongs to the GST superfamily.</text>
</comment>
<evidence type="ECO:0000256" key="19">
    <source>
        <dbReference type="SAM" id="MobiDB-lite"/>
    </source>
</evidence>
<protein>
    <recommendedName>
        <fullName evidence="4">Prostaglandin E synthase 2</fullName>
        <ecNumber evidence="3">5.3.99.3</ecNumber>
    </recommendedName>
    <alternativeName>
        <fullName evidence="17">Microsomal prostaglandin E synthase 2</fullName>
    </alternativeName>
</protein>
<evidence type="ECO:0000313" key="21">
    <source>
        <dbReference type="EMBL" id="SZX72035.1"/>
    </source>
</evidence>
<dbReference type="SUPFAM" id="SSF47616">
    <property type="entry name" value="GST C-terminal domain-like"/>
    <property type="match status" value="1"/>
</dbReference>
<keyword evidence="9" id="KW-0276">Fatty acid metabolism</keyword>
<dbReference type="PROSITE" id="PS50404">
    <property type="entry name" value="GST_NTER"/>
    <property type="match status" value="1"/>
</dbReference>
<dbReference type="InterPro" id="IPR036249">
    <property type="entry name" value="Thioredoxin-like_sf"/>
</dbReference>
<comment type="pathway">
    <text evidence="1">Lipid metabolism; prostaglandin biosynthesis.</text>
</comment>
<proteinExistence type="inferred from homology"/>
<sequence length="371" mass="40026">MLRVLAQQLPKLPHVLKASAPCITQASHLVPAAFSTSSSGSQQSTWSPSAAWAGASLAVAASAVAAAQSTVVQADAGAPEQALSPPADPYTLPRPTGQLPSNITLYQYEVCPFCCKVKAFLDYHKVPYSTVEVNPLTKGELRWSSYRKVPVVQMGDEVLVDSSAIISRLAAELQAGSSSSSSDGSNKGSKSWFSGKSSSIGGSDSSSSAEEERRWRQWVDERFVKVMTANIYRTWDESWNTFSYMTQQSHWNWAVQQSVRLAGAVLMWKVGQGMPKKYNIEGDLREALYADANSFVAAVGNRQFLGGQQPNLADLAVFGVLQAIRGTDTYNDVVMHSEIGPWLSRMVQVVGESCEVKQVPGKEALSPPAAA</sequence>
<evidence type="ECO:0000256" key="8">
    <source>
        <dbReference type="ARBA" id="ARBA00022692"/>
    </source>
</evidence>
<dbReference type="SFLD" id="SFLDG01203">
    <property type="entry name" value="Prostaglandin_E_synthase_like1"/>
    <property type="match status" value="1"/>
</dbReference>
<keyword evidence="6" id="KW-0444">Lipid biosynthesis</keyword>
<dbReference type="InterPro" id="IPR040079">
    <property type="entry name" value="Glutathione_S-Trfase"/>
</dbReference>
<dbReference type="PROSITE" id="PS00195">
    <property type="entry name" value="GLUTAREDOXIN_1"/>
    <property type="match status" value="1"/>
</dbReference>
<keyword evidence="7" id="KW-0643">Prostaglandin biosynthesis</keyword>
<evidence type="ECO:0000256" key="11">
    <source>
        <dbReference type="ARBA" id="ARBA00023098"/>
    </source>
</evidence>
<evidence type="ECO:0000256" key="10">
    <source>
        <dbReference type="ARBA" id="ARBA00022989"/>
    </source>
</evidence>
<dbReference type="InterPro" id="IPR036282">
    <property type="entry name" value="Glutathione-S-Trfase_C_sf"/>
</dbReference>
<evidence type="ECO:0000259" key="20">
    <source>
        <dbReference type="PROSITE" id="PS50404"/>
    </source>
</evidence>
<keyword evidence="8" id="KW-0812">Transmembrane</keyword>
<dbReference type="GO" id="GO:0012505">
    <property type="term" value="C:endomembrane system"/>
    <property type="evidence" value="ECO:0007669"/>
    <property type="project" value="UniProtKB-SubCell"/>
</dbReference>
<keyword evidence="5" id="KW-0644">Prostaglandin metabolism</keyword>
<evidence type="ECO:0000256" key="9">
    <source>
        <dbReference type="ARBA" id="ARBA00022832"/>
    </source>
</evidence>
<gene>
    <name evidence="21" type="ORF">BQ4739_LOCUS12130</name>
</gene>
<keyword evidence="14" id="KW-0413">Isomerase</keyword>
<dbReference type="Gene3D" id="3.40.30.10">
    <property type="entry name" value="Glutaredoxin"/>
    <property type="match status" value="1"/>
</dbReference>
<dbReference type="EC" id="5.3.99.3" evidence="3"/>
<feature type="region of interest" description="Disordered" evidence="19">
    <location>
        <begin position="176"/>
        <end position="208"/>
    </location>
</feature>
<dbReference type="GO" id="GO:0005739">
    <property type="term" value="C:mitochondrion"/>
    <property type="evidence" value="ECO:0007669"/>
    <property type="project" value="TreeGrafter"/>
</dbReference>
<evidence type="ECO:0000256" key="14">
    <source>
        <dbReference type="ARBA" id="ARBA00023235"/>
    </source>
</evidence>
<comment type="subcellular location">
    <subcellularLocation>
        <location evidence="18">Endomembrane system</location>
        <topology evidence="18">Single-pass membrane protein</topology>
    </subcellularLocation>
</comment>
<evidence type="ECO:0000256" key="17">
    <source>
        <dbReference type="ARBA" id="ARBA00031041"/>
    </source>
</evidence>
<dbReference type="GO" id="GO:0050220">
    <property type="term" value="F:prostaglandin-E synthase activity"/>
    <property type="evidence" value="ECO:0007669"/>
    <property type="project" value="UniProtKB-EC"/>
</dbReference>
<dbReference type="SUPFAM" id="SSF52833">
    <property type="entry name" value="Thioredoxin-like"/>
    <property type="match status" value="1"/>
</dbReference>
<dbReference type="PANTHER" id="PTHR12782:SF5">
    <property type="entry name" value="PROSTAGLANDIN E SYNTHASE 2"/>
    <property type="match status" value="1"/>
</dbReference>
<evidence type="ECO:0000256" key="3">
    <source>
        <dbReference type="ARBA" id="ARBA00012203"/>
    </source>
</evidence>
<evidence type="ECO:0000256" key="16">
    <source>
        <dbReference type="ARBA" id="ARBA00023931"/>
    </source>
</evidence>
<dbReference type="PANTHER" id="PTHR12782">
    <property type="entry name" value="MICROSOMAL PROSTAGLANDIN E SYNTHASE-2"/>
    <property type="match status" value="1"/>
</dbReference>
<evidence type="ECO:0000313" key="22">
    <source>
        <dbReference type="Proteomes" id="UP000256970"/>
    </source>
</evidence>
<keyword evidence="11" id="KW-0443">Lipid metabolism</keyword>
<dbReference type="PROSITE" id="PS51354">
    <property type="entry name" value="GLUTAREDOXIN_2"/>
    <property type="match status" value="1"/>
</dbReference>
<dbReference type="UniPathway" id="UPA00662"/>
<dbReference type="AlphaFoldDB" id="A0A383W310"/>
<name>A0A383W310_TETOB</name>
<dbReference type="InterPro" id="IPR004045">
    <property type="entry name" value="Glutathione_S-Trfase_N"/>
</dbReference>
<comment type="catalytic activity">
    <reaction evidence="15">
        <text>prostaglandin H2 = (12S)-hydroxy-(5Z,8E,10E)-heptadecatrienoate + malonaldehyde</text>
        <dbReference type="Rhea" id="RHEA:48644"/>
        <dbReference type="ChEBI" id="CHEBI:57405"/>
        <dbReference type="ChEBI" id="CHEBI:90694"/>
        <dbReference type="ChEBI" id="CHEBI:566274"/>
    </reaction>
    <physiologicalReaction direction="left-to-right" evidence="15">
        <dbReference type="Rhea" id="RHEA:48645"/>
    </physiologicalReaction>
</comment>
<feature type="domain" description="GST N-terminal" evidence="20">
    <location>
        <begin position="101"/>
        <end position="177"/>
    </location>
</feature>
<reference evidence="21 22" key="1">
    <citation type="submission" date="2016-10" db="EMBL/GenBank/DDBJ databases">
        <authorList>
            <person name="Cai Z."/>
        </authorList>
    </citation>
    <scope>NUCLEOTIDE SEQUENCE [LARGE SCALE GENOMIC DNA]</scope>
</reference>
<dbReference type="Proteomes" id="UP000256970">
    <property type="component" value="Unassembled WGS sequence"/>
</dbReference>
<dbReference type="EMBL" id="FNXT01001097">
    <property type="protein sequence ID" value="SZX72035.1"/>
    <property type="molecule type" value="Genomic_DNA"/>
</dbReference>
<keyword evidence="22" id="KW-1185">Reference proteome</keyword>
<dbReference type="SFLD" id="SFLDG01182">
    <property type="entry name" value="Prostaglandin_E_synthase_like"/>
    <property type="match status" value="1"/>
</dbReference>
<dbReference type="InterPro" id="IPR011767">
    <property type="entry name" value="GLR_AS"/>
</dbReference>